<accession>A0A5C3LX59</accession>
<dbReference type="AlphaFoldDB" id="A0A5C3LX59"/>
<sequence length="199" mass="20833">MSITPIIVDDRDASIAYSAGWTQMGSNFELDSTTAGTTIKGVTGQYTFLGTSIAVFGTIPDLISFPNDTVSSYSIDGGPAQNFTGIRKAETQYRVQFYRSSALTSGQHTIRMTNLVDGGALFFDYFEFIPSIAPSSTTSSSLSQSTSSLSSTPFSSTSLSSTDLSSPPSTATSLPIVNKVLIGGIVGGVNIAEMGNPEC</sequence>
<dbReference type="Gene3D" id="2.60.120.260">
    <property type="entry name" value="Galactose-binding domain-like"/>
    <property type="match status" value="1"/>
</dbReference>
<evidence type="ECO:0000313" key="1">
    <source>
        <dbReference type="EMBL" id="TFK37829.1"/>
    </source>
</evidence>
<proteinExistence type="predicted"/>
<name>A0A5C3LX59_9AGAR</name>
<protein>
    <submittedName>
        <fullName evidence="1">Uncharacterized protein</fullName>
    </submittedName>
</protein>
<reference evidence="1 2" key="1">
    <citation type="journal article" date="2019" name="Nat. Ecol. Evol.">
        <title>Megaphylogeny resolves global patterns of mushroom evolution.</title>
        <authorList>
            <person name="Varga T."/>
            <person name="Krizsan K."/>
            <person name="Foldi C."/>
            <person name="Dima B."/>
            <person name="Sanchez-Garcia M."/>
            <person name="Sanchez-Ramirez S."/>
            <person name="Szollosi G.J."/>
            <person name="Szarkandi J.G."/>
            <person name="Papp V."/>
            <person name="Albert L."/>
            <person name="Andreopoulos W."/>
            <person name="Angelini C."/>
            <person name="Antonin V."/>
            <person name="Barry K.W."/>
            <person name="Bougher N.L."/>
            <person name="Buchanan P."/>
            <person name="Buyck B."/>
            <person name="Bense V."/>
            <person name="Catcheside P."/>
            <person name="Chovatia M."/>
            <person name="Cooper J."/>
            <person name="Damon W."/>
            <person name="Desjardin D."/>
            <person name="Finy P."/>
            <person name="Geml J."/>
            <person name="Haridas S."/>
            <person name="Hughes K."/>
            <person name="Justo A."/>
            <person name="Karasinski D."/>
            <person name="Kautmanova I."/>
            <person name="Kiss B."/>
            <person name="Kocsube S."/>
            <person name="Kotiranta H."/>
            <person name="LaButti K.M."/>
            <person name="Lechner B.E."/>
            <person name="Liimatainen K."/>
            <person name="Lipzen A."/>
            <person name="Lukacs Z."/>
            <person name="Mihaltcheva S."/>
            <person name="Morgado L.N."/>
            <person name="Niskanen T."/>
            <person name="Noordeloos M.E."/>
            <person name="Ohm R.A."/>
            <person name="Ortiz-Santana B."/>
            <person name="Ovrebo C."/>
            <person name="Racz N."/>
            <person name="Riley R."/>
            <person name="Savchenko A."/>
            <person name="Shiryaev A."/>
            <person name="Soop K."/>
            <person name="Spirin V."/>
            <person name="Szebenyi C."/>
            <person name="Tomsovsky M."/>
            <person name="Tulloss R.E."/>
            <person name="Uehling J."/>
            <person name="Grigoriev I.V."/>
            <person name="Vagvolgyi C."/>
            <person name="Papp T."/>
            <person name="Martin F.M."/>
            <person name="Miettinen O."/>
            <person name="Hibbett D.S."/>
            <person name="Nagy L.G."/>
        </authorList>
    </citation>
    <scope>NUCLEOTIDE SEQUENCE [LARGE SCALE GENOMIC DNA]</scope>
    <source>
        <strain evidence="1 2">CBS 166.37</strain>
    </source>
</reference>
<gene>
    <name evidence="1" type="ORF">BDQ12DRAFT_140140</name>
</gene>
<dbReference type="OrthoDB" id="3265734at2759"/>
<keyword evidence="2" id="KW-1185">Reference proteome</keyword>
<organism evidence="1 2">
    <name type="scientific">Crucibulum laeve</name>
    <dbReference type="NCBI Taxonomy" id="68775"/>
    <lineage>
        <taxon>Eukaryota</taxon>
        <taxon>Fungi</taxon>
        <taxon>Dikarya</taxon>
        <taxon>Basidiomycota</taxon>
        <taxon>Agaricomycotina</taxon>
        <taxon>Agaricomycetes</taxon>
        <taxon>Agaricomycetidae</taxon>
        <taxon>Agaricales</taxon>
        <taxon>Agaricineae</taxon>
        <taxon>Nidulariaceae</taxon>
        <taxon>Crucibulum</taxon>
    </lineage>
</organism>
<dbReference type="STRING" id="68775.A0A5C3LX59"/>
<evidence type="ECO:0000313" key="2">
    <source>
        <dbReference type="Proteomes" id="UP000308652"/>
    </source>
</evidence>
<dbReference type="EMBL" id="ML213606">
    <property type="protein sequence ID" value="TFK37829.1"/>
    <property type="molecule type" value="Genomic_DNA"/>
</dbReference>
<dbReference type="Proteomes" id="UP000308652">
    <property type="component" value="Unassembled WGS sequence"/>
</dbReference>